<protein>
    <submittedName>
        <fullName evidence="1">Uncharacterized protein</fullName>
    </submittedName>
</protein>
<comment type="caution">
    <text evidence="1">The sequence shown here is derived from an EMBL/GenBank/DDBJ whole genome shotgun (WGS) entry which is preliminary data.</text>
</comment>
<organism evidence="1 2">
    <name type="scientific">Crocosphaera watsonii WH 8501</name>
    <dbReference type="NCBI Taxonomy" id="165597"/>
    <lineage>
        <taxon>Bacteria</taxon>
        <taxon>Bacillati</taxon>
        <taxon>Cyanobacteriota</taxon>
        <taxon>Cyanophyceae</taxon>
        <taxon>Oscillatoriophycideae</taxon>
        <taxon>Chroococcales</taxon>
        <taxon>Aphanothecaceae</taxon>
        <taxon>Crocosphaera</taxon>
    </lineage>
</organism>
<reference evidence="1" key="3">
    <citation type="submission" date="2016-12" db="EMBL/GenBank/DDBJ databases">
        <title>Annotation of the draft genome assembly of Crocosphaera watsonii WH 8501.</title>
        <authorList>
            <consortium name="US DOE Joint Genome Institute (JGI-ORNL)"/>
            <person name="Larimer F."/>
            <person name="Land M."/>
        </authorList>
    </citation>
    <scope>NUCLEOTIDE SEQUENCE</scope>
    <source>
        <strain evidence="1">WH 8501</strain>
    </source>
</reference>
<evidence type="ECO:0000313" key="1">
    <source>
        <dbReference type="EMBL" id="EAM52275.1"/>
    </source>
</evidence>
<evidence type="ECO:0000313" key="2">
    <source>
        <dbReference type="Proteomes" id="UP000003922"/>
    </source>
</evidence>
<dbReference type="EMBL" id="AADV02000002">
    <property type="protein sequence ID" value="EAM52275.1"/>
    <property type="molecule type" value="Genomic_DNA"/>
</dbReference>
<gene>
    <name evidence="1" type="ORF">CwatDRAFT_5866</name>
</gene>
<dbReference type="Proteomes" id="UP000003922">
    <property type="component" value="Unassembled WGS sequence"/>
</dbReference>
<reference evidence="1" key="2">
    <citation type="submission" date="2005-06" db="EMBL/GenBank/DDBJ databases">
        <title>Sequencing of the draft genome and assembly of Crocosphaera watsonii WH 8501.</title>
        <authorList>
            <consortium name="US DOE Joint Genome Institute (JGI-PGF)"/>
            <person name="Copeland A."/>
            <person name="Lucas S."/>
            <person name="Lapidus A."/>
            <person name="Barry K."/>
            <person name="Detter C."/>
            <person name="Glavina T."/>
            <person name="Hammon N."/>
            <person name="Israni S."/>
            <person name="Pitluck S."/>
            <person name="Richardson P."/>
        </authorList>
    </citation>
    <scope>NUCLEOTIDE SEQUENCE [LARGE SCALE GENOMIC DNA]</scope>
    <source>
        <strain evidence="1">WH 8501</strain>
    </source>
</reference>
<name>Q4C8J6_CROWT</name>
<keyword evidence="2" id="KW-1185">Reference proteome</keyword>
<proteinExistence type="predicted"/>
<sequence>MAKIEGINPAALWNNKQLVSSYLITYSVAIAARSFPKEEKALIKFPDKENIAFIVHKENGKVKINRGFLNQHLEKKMQDFVTNLTN</sequence>
<dbReference type="RefSeq" id="WP_007303928.1">
    <property type="nucleotide sequence ID" value="NZ_AADV02000002.1"/>
</dbReference>
<dbReference type="AlphaFoldDB" id="Q4C8J6"/>
<accession>Q4C8J6</accession>
<dbReference type="KEGG" id="cwa:CwatDRAFT_5866"/>
<reference evidence="1" key="1">
    <citation type="submission" date="2004-02" db="EMBL/GenBank/DDBJ databases">
        <authorList>
            <consortium name="DOE Joint Genome Institute"/>
        </authorList>
    </citation>
    <scope>NUCLEOTIDE SEQUENCE [LARGE SCALE GENOMIC DNA]</scope>
    <source>
        <strain evidence="1">WH 8501</strain>
    </source>
</reference>